<dbReference type="FunFam" id="3.40.50.720:FF:000084">
    <property type="entry name" value="Short-chain dehydrogenase reductase"/>
    <property type="match status" value="1"/>
</dbReference>
<gene>
    <name evidence="3" type="ORF">E5A74_15350</name>
</gene>
<comment type="caution">
    <text evidence="3">The sequence shown here is derived from an EMBL/GenBank/DDBJ whole genome shotgun (WGS) entry which is preliminary data.</text>
</comment>
<dbReference type="GO" id="GO:0016616">
    <property type="term" value="F:oxidoreductase activity, acting on the CH-OH group of donors, NAD or NADP as acceptor"/>
    <property type="evidence" value="ECO:0007669"/>
    <property type="project" value="UniProtKB-ARBA"/>
</dbReference>
<dbReference type="InterPro" id="IPR036291">
    <property type="entry name" value="NAD(P)-bd_dom_sf"/>
</dbReference>
<evidence type="ECO:0000256" key="1">
    <source>
        <dbReference type="ARBA" id="ARBA00006484"/>
    </source>
</evidence>
<dbReference type="InterPro" id="IPR002347">
    <property type="entry name" value="SDR_fam"/>
</dbReference>
<sequence length="247" mass="24647">MSKKLQGKRALVTGGSRGIGAAIAKRLAEDGADVVITYAGNHDGARASVAAIEAQGVKGKAIQADAADPAAVKAAVDEAAATLGGIDILVHNAGVAGFVGVDQESVDSFRRVFAVNVDGVVAGTVAAVPHLADGGRVIITGSVMGDASMFPGAASYAASKSAVQGLARGWARDLAPRGILVNVIQPGPIDTDMNPKDGEMAAQLLPTIPLGRYGRGEEVAALAAFLASDDASYITGTTIDVDGGTTA</sequence>
<dbReference type="PANTHER" id="PTHR42760:SF50">
    <property type="entry name" value="SHORT-CHAIN DEHYDROGENASE-RELATED"/>
    <property type="match status" value="1"/>
</dbReference>
<dbReference type="SMART" id="SM00822">
    <property type="entry name" value="PKS_KR"/>
    <property type="match status" value="1"/>
</dbReference>
<reference evidence="3 4" key="1">
    <citation type="submission" date="2019-04" db="EMBL/GenBank/DDBJ databases">
        <title>Sphingomonas psychrotolerans sp. nov., isolated from soil in the Tianshan Mountains, Xinjiang, China.</title>
        <authorList>
            <person name="Luo Y."/>
            <person name="Sheng H."/>
        </authorList>
    </citation>
    <scope>NUCLEOTIDE SEQUENCE [LARGE SCALE GENOMIC DNA]</scope>
    <source>
        <strain evidence="3 4">KIS18-15</strain>
    </source>
</reference>
<dbReference type="CDD" id="cd05233">
    <property type="entry name" value="SDR_c"/>
    <property type="match status" value="1"/>
</dbReference>
<evidence type="ECO:0000259" key="2">
    <source>
        <dbReference type="SMART" id="SM00822"/>
    </source>
</evidence>
<dbReference type="InterPro" id="IPR020904">
    <property type="entry name" value="Sc_DH/Rdtase_CS"/>
</dbReference>
<dbReference type="EMBL" id="SRXU01000007">
    <property type="protein sequence ID" value="TGX39957.1"/>
    <property type="molecule type" value="Genomic_DNA"/>
</dbReference>
<dbReference type="PROSITE" id="PS00061">
    <property type="entry name" value="ADH_SHORT"/>
    <property type="match status" value="1"/>
</dbReference>
<dbReference type="Proteomes" id="UP000309848">
    <property type="component" value="Unassembled WGS sequence"/>
</dbReference>
<dbReference type="PRINTS" id="PR00080">
    <property type="entry name" value="SDRFAMILY"/>
</dbReference>
<evidence type="ECO:0000313" key="4">
    <source>
        <dbReference type="Proteomes" id="UP000309848"/>
    </source>
</evidence>
<name>A0A4S1WED0_9SPHN</name>
<proteinExistence type="inferred from homology"/>
<dbReference type="PRINTS" id="PR00081">
    <property type="entry name" value="GDHRDH"/>
</dbReference>
<dbReference type="PANTHER" id="PTHR42760">
    <property type="entry name" value="SHORT-CHAIN DEHYDROGENASES/REDUCTASES FAMILY MEMBER"/>
    <property type="match status" value="1"/>
</dbReference>
<dbReference type="OrthoDB" id="154414at2"/>
<keyword evidence="4" id="KW-1185">Reference proteome</keyword>
<dbReference type="InterPro" id="IPR057326">
    <property type="entry name" value="KR_dom"/>
</dbReference>
<feature type="domain" description="Ketoreductase" evidence="2">
    <location>
        <begin position="8"/>
        <end position="192"/>
    </location>
</feature>
<dbReference type="Pfam" id="PF13561">
    <property type="entry name" value="adh_short_C2"/>
    <property type="match status" value="1"/>
</dbReference>
<protein>
    <submittedName>
        <fullName evidence="3">SDR family oxidoreductase</fullName>
    </submittedName>
</protein>
<dbReference type="SUPFAM" id="SSF51735">
    <property type="entry name" value="NAD(P)-binding Rossmann-fold domains"/>
    <property type="match status" value="1"/>
</dbReference>
<dbReference type="Gene3D" id="3.40.50.720">
    <property type="entry name" value="NAD(P)-binding Rossmann-like Domain"/>
    <property type="match status" value="1"/>
</dbReference>
<organism evidence="3 4">
    <name type="scientific">Sphingomonas naasensis</name>
    <dbReference type="NCBI Taxonomy" id="1344951"/>
    <lineage>
        <taxon>Bacteria</taxon>
        <taxon>Pseudomonadati</taxon>
        <taxon>Pseudomonadota</taxon>
        <taxon>Alphaproteobacteria</taxon>
        <taxon>Sphingomonadales</taxon>
        <taxon>Sphingomonadaceae</taxon>
        <taxon>Sphingomonas</taxon>
    </lineage>
</organism>
<dbReference type="AlphaFoldDB" id="A0A4S1WED0"/>
<accession>A0A4S1WED0</accession>
<evidence type="ECO:0000313" key="3">
    <source>
        <dbReference type="EMBL" id="TGX39957.1"/>
    </source>
</evidence>
<comment type="similarity">
    <text evidence="1">Belongs to the short-chain dehydrogenases/reductases (SDR) family.</text>
</comment>
<dbReference type="RefSeq" id="WP_135986512.1">
    <property type="nucleotide sequence ID" value="NZ_JAASQM010000001.1"/>
</dbReference>